<feature type="transmembrane region" description="Helical" evidence="1">
    <location>
        <begin position="137"/>
        <end position="163"/>
    </location>
</feature>
<name>A0A914P8K3_9BILA</name>
<proteinExistence type="predicted"/>
<dbReference type="AlphaFoldDB" id="A0A914P8K3"/>
<organism evidence="2 3">
    <name type="scientific">Panagrolaimus davidi</name>
    <dbReference type="NCBI Taxonomy" id="227884"/>
    <lineage>
        <taxon>Eukaryota</taxon>
        <taxon>Metazoa</taxon>
        <taxon>Ecdysozoa</taxon>
        <taxon>Nematoda</taxon>
        <taxon>Chromadorea</taxon>
        <taxon>Rhabditida</taxon>
        <taxon>Tylenchina</taxon>
        <taxon>Panagrolaimomorpha</taxon>
        <taxon>Panagrolaimoidea</taxon>
        <taxon>Panagrolaimidae</taxon>
        <taxon>Panagrolaimus</taxon>
    </lineage>
</organism>
<evidence type="ECO:0000313" key="2">
    <source>
        <dbReference type="Proteomes" id="UP000887578"/>
    </source>
</evidence>
<keyword evidence="2" id="KW-1185">Reference proteome</keyword>
<evidence type="ECO:0000256" key="1">
    <source>
        <dbReference type="SAM" id="Phobius"/>
    </source>
</evidence>
<protein>
    <submittedName>
        <fullName evidence="3">Uncharacterized protein</fullName>
    </submittedName>
</protein>
<keyword evidence="1" id="KW-1133">Transmembrane helix</keyword>
<sequence>MKSQIWNKSSKASNYLNLSNESKEHAKESWKNESSSNTNKSTLFLHIEVYEYSIEAVTADSFCIKKEGLIKKQGHEKQILTPSTFITQNPFEFPRQQKSEVLEPEVSQYKTSQQFINPNESENNGRQGKPIQNSVKFYCLITSGIMAAFFALASIVTGIFVFVRQ</sequence>
<keyword evidence="1" id="KW-0812">Transmembrane</keyword>
<dbReference type="WBParaSite" id="PDA_v2.g13792.t1">
    <property type="protein sequence ID" value="PDA_v2.g13792.t1"/>
    <property type="gene ID" value="PDA_v2.g13792"/>
</dbReference>
<keyword evidence="1" id="KW-0472">Membrane</keyword>
<accession>A0A914P8K3</accession>
<evidence type="ECO:0000313" key="3">
    <source>
        <dbReference type="WBParaSite" id="PDA_v2.g13792.t1"/>
    </source>
</evidence>
<reference evidence="3" key="1">
    <citation type="submission" date="2022-11" db="UniProtKB">
        <authorList>
            <consortium name="WormBaseParasite"/>
        </authorList>
    </citation>
    <scope>IDENTIFICATION</scope>
</reference>
<dbReference type="Proteomes" id="UP000887578">
    <property type="component" value="Unplaced"/>
</dbReference>